<proteinExistence type="inferred from homology"/>
<evidence type="ECO:0000256" key="2">
    <source>
        <dbReference type="ARBA" id="ARBA00023239"/>
    </source>
</evidence>
<dbReference type="Gene3D" id="3.30.2040.10">
    <property type="entry name" value="PSTPO5379-like domain"/>
    <property type="match status" value="1"/>
</dbReference>
<dbReference type="PANTHER" id="PTHR32022:SF10">
    <property type="entry name" value="D-GLUTAMATE CYCLASE, MITOCHONDRIAL"/>
    <property type="match status" value="1"/>
</dbReference>
<dbReference type="InterPro" id="IPR038021">
    <property type="entry name" value="Putative_hydro-lyase"/>
</dbReference>
<comment type="similarity">
    <text evidence="1">Belongs to the D-glutamate cyclase family.</text>
</comment>
<reference evidence="3 4" key="1">
    <citation type="submission" date="2022-05" db="EMBL/GenBank/DDBJ databases">
        <authorList>
            <consortium name="Genoscope - CEA"/>
            <person name="William W."/>
        </authorList>
    </citation>
    <scope>NUCLEOTIDE SEQUENCE [LARGE SCALE GENOMIC DNA]</scope>
</reference>
<evidence type="ECO:0000313" key="3">
    <source>
        <dbReference type="EMBL" id="CAH3174851.1"/>
    </source>
</evidence>
<dbReference type="SUPFAM" id="SSF160920">
    <property type="entry name" value="PSTPO5379-like"/>
    <property type="match status" value="1"/>
</dbReference>
<accession>A0ABN8R7R7</accession>
<name>A0ABN8R7R7_9CNID</name>
<keyword evidence="2" id="KW-0456">Lyase</keyword>
<sequence>MASKQSDNVGLWKPSKARYEFRTNPEWQGKTSSGFCMGYLQANLAILPSSLAKDFERFCELNNAPCPLLYRSKTGELSAGFLAPDSDSVSLQLHCYCSYMSGFFVAETDLPKYQVNEYGVITEEPGDLTAHSWDDFVSFYVGCSFGFEGKLVQAGIPLKNITEKHGDGVSVFQTNLQCISVGRFASPLMVSMRAVPIELVEKTLTITAAFEELHGAPIHIGDPAVIGIDDLYNTEFGEPSSIGDLIPMFWACGRSASIALRAAKLPLSFCHFPGSVFVCDTTVDEYFKIHRPEHGDEQPKLVTLTDQPYLASVCSVSVATKVEKLAEISAASNSVDGKVDAQSTTDFLKISLRLSHAPIVVIGFLNEKESFSFETSTSECIQAMIALIKALEVLNKKITIVTEQNAKLFREIIVDNVAQGHLISKDGVRVVECAHDEKMNALLHKLYQGKISPRLDTMIGLVVEKSLQPETKSDIKSGLVDTLFEEAEKHNKIVSIKIIADKTKTTADEVESVDSHTLITNSLKVAGCGLAAALCVLNMCPIHSRYMRRGTGKRPIFQAHQFILNTLEGELRRQISQVTGEN</sequence>
<dbReference type="EMBL" id="CALNXK010000194">
    <property type="protein sequence ID" value="CAH3174851.1"/>
    <property type="molecule type" value="Genomic_DNA"/>
</dbReference>
<comment type="caution">
    <text evidence="3">The sequence shown here is derived from an EMBL/GenBank/DDBJ whole genome shotgun (WGS) entry which is preliminary data.</text>
</comment>
<dbReference type="Proteomes" id="UP001159405">
    <property type="component" value="Unassembled WGS sequence"/>
</dbReference>
<dbReference type="PANTHER" id="PTHR32022">
    <property type="entry name" value="D-GLUTAMATE CYCLASE, MITOCHONDRIAL"/>
    <property type="match status" value="1"/>
</dbReference>
<evidence type="ECO:0000313" key="4">
    <source>
        <dbReference type="Proteomes" id="UP001159405"/>
    </source>
</evidence>
<dbReference type="Pfam" id="PF07286">
    <property type="entry name" value="D-Glu_cyclase"/>
    <property type="match status" value="1"/>
</dbReference>
<organism evidence="3 4">
    <name type="scientific">Porites lobata</name>
    <dbReference type="NCBI Taxonomy" id="104759"/>
    <lineage>
        <taxon>Eukaryota</taxon>
        <taxon>Metazoa</taxon>
        <taxon>Cnidaria</taxon>
        <taxon>Anthozoa</taxon>
        <taxon>Hexacorallia</taxon>
        <taxon>Scleractinia</taxon>
        <taxon>Fungiina</taxon>
        <taxon>Poritidae</taxon>
        <taxon>Porites</taxon>
    </lineage>
</organism>
<dbReference type="InterPro" id="IPR009906">
    <property type="entry name" value="D-Glu_cyclase"/>
</dbReference>
<evidence type="ECO:0000256" key="1">
    <source>
        <dbReference type="ARBA" id="ARBA00007896"/>
    </source>
</evidence>
<protein>
    <submittedName>
        <fullName evidence="3">Uncharacterized protein</fullName>
    </submittedName>
</protein>
<keyword evidence="4" id="KW-1185">Reference proteome</keyword>
<gene>
    <name evidence="3" type="ORF">PLOB_00015475</name>
</gene>
<dbReference type="Gene3D" id="3.40.1640.10">
    <property type="entry name" value="PSTPO5379-like"/>
    <property type="match status" value="1"/>
</dbReference>